<proteinExistence type="predicted"/>
<name>A0A644UFL5_9ZZZZ</name>
<organism evidence="2">
    <name type="scientific">bioreactor metagenome</name>
    <dbReference type="NCBI Taxonomy" id="1076179"/>
    <lineage>
        <taxon>unclassified sequences</taxon>
        <taxon>metagenomes</taxon>
        <taxon>ecological metagenomes</taxon>
    </lineage>
</organism>
<dbReference type="InterPro" id="IPR027275">
    <property type="entry name" value="PRC-brl_dom"/>
</dbReference>
<evidence type="ECO:0000313" key="2">
    <source>
        <dbReference type="EMBL" id="MPL77669.1"/>
    </source>
</evidence>
<gene>
    <name evidence="2" type="ORF">SDC9_23526</name>
</gene>
<dbReference type="PANTHER" id="PTHR38137">
    <property type="entry name" value="PRC-BARREL DOMAIN PROTEIN"/>
    <property type="match status" value="1"/>
</dbReference>
<dbReference type="Pfam" id="PF05239">
    <property type="entry name" value="PRC"/>
    <property type="match status" value="1"/>
</dbReference>
<dbReference type="EMBL" id="VSSQ01000109">
    <property type="protein sequence ID" value="MPL77669.1"/>
    <property type="molecule type" value="Genomic_DNA"/>
</dbReference>
<sequence>MQSEQFTHNIRRKRVMSTDGKIIGQIRNVTFDAPTGQLKALLIRPDAGFDTTGYKLENDAITLPFEAVKDITDFIVVDRYMLR</sequence>
<evidence type="ECO:0000259" key="1">
    <source>
        <dbReference type="Pfam" id="PF05239"/>
    </source>
</evidence>
<dbReference type="SUPFAM" id="SSF50346">
    <property type="entry name" value="PRC-barrel domain"/>
    <property type="match status" value="1"/>
</dbReference>
<comment type="caution">
    <text evidence="2">The sequence shown here is derived from an EMBL/GenBank/DDBJ whole genome shotgun (WGS) entry which is preliminary data.</text>
</comment>
<protein>
    <recommendedName>
        <fullName evidence="1">PRC-barrel domain-containing protein</fullName>
    </recommendedName>
</protein>
<reference evidence="2" key="1">
    <citation type="submission" date="2019-08" db="EMBL/GenBank/DDBJ databases">
        <authorList>
            <person name="Kucharzyk K."/>
            <person name="Murdoch R.W."/>
            <person name="Higgins S."/>
            <person name="Loffler F."/>
        </authorList>
    </citation>
    <scope>NUCLEOTIDE SEQUENCE</scope>
</reference>
<dbReference type="InterPro" id="IPR011033">
    <property type="entry name" value="PRC_barrel-like_sf"/>
</dbReference>
<dbReference type="Gene3D" id="2.30.30.240">
    <property type="entry name" value="PRC-barrel domain"/>
    <property type="match status" value="1"/>
</dbReference>
<dbReference type="AlphaFoldDB" id="A0A644UFL5"/>
<dbReference type="PANTHER" id="PTHR38137:SF2">
    <property type="entry name" value="PRC-BARREL DOMAIN-CONTAINING PROTEIN"/>
    <property type="match status" value="1"/>
</dbReference>
<feature type="domain" description="PRC-barrel" evidence="1">
    <location>
        <begin position="6"/>
        <end position="78"/>
    </location>
</feature>
<accession>A0A644UFL5</accession>